<sequence>MASSESSKKIQVSMLAKTSVLSRKWRRNWLSLKYLIFNKAFWEEHKSSTYFDWKRINEIISGILLHHNGPVHEFYLHVPNDPDQEFYLNLSQWLSFLSRAAIKKITLVNLAKADSLPIMPSHIFSCNELVDLKIVYYALNAPPSDCLGFAYLQNLELLSVEFKHDVFRSLIASCPGLTQLKLKDCIGITNLITPNKSVLQHKFDYDNNFKLRHLLKAKITGITGSSAELKLVEYIVGISVKLTRFLFKCNNLDPSSELKVLRELLQLPRASKKAKLVCLAQ</sequence>
<dbReference type="Proteomes" id="UP000596660">
    <property type="component" value="Unplaced"/>
</dbReference>
<evidence type="ECO:0000259" key="1">
    <source>
        <dbReference type="Pfam" id="PF24758"/>
    </source>
</evidence>
<evidence type="ECO:0000313" key="2">
    <source>
        <dbReference type="EnsemblPlants" id="AUR62033270-RA:cds"/>
    </source>
</evidence>
<dbReference type="EnsemblPlants" id="AUR62033270-RA">
    <property type="protein sequence ID" value="AUR62033270-RA:cds"/>
    <property type="gene ID" value="AUR62033270"/>
</dbReference>
<name>A0A803MPR9_CHEQI</name>
<evidence type="ECO:0000313" key="3">
    <source>
        <dbReference type="Proteomes" id="UP000596660"/>
    </source>
</evidence>
<dbReference type="AlphaFoldDB" id="A0A803MPR9"/>
<dbReference type="Gramene" id="AUR62033270-RA">
    <property type="protein sequence ID" value="AUR62033270-RA:cds"/>
    <property type="gene ID" value="AUR62033270"/>
</dbReference>
<reference evidence="2" key="2">
    <citation type="submission" date="2021-03" db="UniProtKB">
        <authorList>
            <consortium name="EnsemblPlants"/>
        </authorList>
    </citation>
    <scope>IDENTIFICATION</scope>
</reference>
<reference evidence="2" key="1">
    <citation type="journal article" date="2017" name="Nature">
        <title>The genome of Chenopodium quinoa.</title>
        <authorList>
            <person name="Jarvis D.E."/>
            <person name="Ho Y.S."/>
            <person name="Lightfoot D.J."/>
            <person name="Schmoeckel S.M."/>
            <person name="Li B."/>
            <person name="Borm T.J.A."/>
            <person name="Ohyanagi H."/>
            <person name="Mineta K."/>
            <person name="Michell C.T."/>
            <person name="Saber N."/>
            <person name="Kharbatia N.M."/>
            <person name="Rupper R.R."/>
            <person name="Sharp A.R."/>
            <person name="Dally N."/>
            <person name="Boughton B.A."/>
            <person name="Woo Y.H."/>
            <person name="Gao G."/>
            <person name="Schijlen E.G.W.M."/>
            <person name="Guo X."/>
            <person name="Momin A.A."/>
            <person name="Negrao S."/>
            <person name="Al-Babili S."/>
            <person name="Gehring C."/>
            <person name="Roessner U."/>
            <person name="Jung C."/>
            <person name="Murphy K."/>
            <person name="Arold S.T."/>
            <person name="Gojobori T."/>
            <person name="van der Linden C.G."/>
            <person name="van Loo E.N."/>
            <person name="Jellen E.N."/>
            <person name="Maughan P.J."/>
            <person name="Tester M."/>
        </authorList>
    </citation>
    <scope>NUCLEOTIDE SEQUENCE [LARGE SCALE GENOMIC DNA]</scope>
    <source>
        <strain evidence="2">cv. PI 614886</strain>
    </source>
</reference>
<dbReference type="PANTHER" id="PTHR31639:SF42">
    <property type="entry name" value="OS02G0160200 PROTEIN"/>
    <property type="match status" value="1"/>
</dbReference>
<organism evidence="2 3">
    <name type="scientific">Chenopodium quinoa</name>
    <name type="common">Quinoa</name>
    <dbReference type="NCBI Taxonomy" id="63459"/>
    <lineage>
        <taxon>Eukaryota</taxon>
        <taxon>Viridiplantae</taxon>
        <taxon>Streptophyta</taxon>
        <taxon>Embryophyta</taxon>
        <taxon>Tracheophyta</taxon>
        <taxon>Spermatophyta</taxon>
        <taxon>Magnoliopsida</taxon>
        <taxon>eudicotyledons</taxon>
        <taxon>Gunneridae</taxon>
        <taxon>Pentapetalae</taxon>
        <taxon>Caryophyllales</taxon>
        <taxon>Chenopodiaceae</taxon>
        <taxon>Chenopodioideae</taxon>
        <taxon>Atripliceae</taxon>
        <taxon>Chenopodium</taxon>
    </lineage>
</organism>
<dbReference type="OMA" id="EANPAMS"/>
<protein>
    <recommendedName>
        <fullName evidence="1">F-box/LRR-repeat protein 15/At3g58940/PEG3-like LRR domain-containing protein</fullName>
    </recommendedName>
</protein>
<accession>A0A803MPR9</accession>
<proteinExistence type="predicted"/>
<dbReference type="Pfam" id="PF24758">
    <property type="entry name" value="LRR_At5g56370"/>
    <property type="match status" value="1"/>
</dbReference>
<dbReference type="SUPFAM" id="SSF52047">
    <property type="entry name" value="RNI-like"/>
    <property type="match status" value="1"/>
</dbReference>
<dbReference type="InterPro" id="IPR055411">
    <property type="entry name" value="LRR_FXL15/At3g58940/PEG3-like"/>
</dbReference>
<dbReference type="PANTHER" id="PTHR31639">
    <property type="entry name" value="F-BOX PROTEIN-LIKE"/>
    <property type="match status" value="1"/>
</dbReference>
<keyword evidence="3" id="KW-1185">Reference proteome</keyword>
<feature type="domain" description="F-box/LRR-repeat protein 15/At3g58940/PEG3-like LRR" evidence="1">
    <location>
        <begin position="90"/>
        <end position="190"/>
    </location>
</feature>